<dbReference type="Proteomes" id="UP000198346">
    <property type="component" value="Unassembled WGS sequence"/>
</dbReference>
<accession>A0A239Q191</accession>
<name>A0A239Q191_9PROT</name>
<gene>
    <name evidence="1" type="ORF">SAMN06297382_2845</name>
</gene>
<dbReference type="OrthoDB" id="9800788at2"/>
<dbReference type="EMBL" id="FZQA01000009">
    <property type="protein sequence ID" value="SNT75697.1"/>
    <property type="molecule type" value="Genomic_DNA"/>
</dbReference>
<organism evidence="1 2">
    <name type="scientific">Amphiplicatus metriothermophilus</name>
    <dbReference type="NCBI Taxonomy" id="1519374"/>
    <lineage>
        <taxon>Bacteria</taxon>
        <taxon>Pseudomonadati</taxon>
        <taxon>Pseudomonadota</taxon>
        <taxon>Alphaproteobacteria</taxon>
        <taxon>Parvularculales</taxon>
        <taxon>Parvularculaceae</taxon>
        <taxon>Amphiplicatus</taxon>
    </lineage>
</organism>
<sequence>MATIGSFTAGKDGYVGTIRTLTVNVKAKIVANDAKKSEGAPDFRVYAGRAELGAAWKARTNGEAPRDYLSVQLDDPSFPEPIRAALFEEDGAAFLVWNRREG</sequence>
<dbReference type="Pfam" id="PF05284">
    <property type="entry name" value="DUF736"/>
    <property type="match status" value="1"/>
</dbReference>
<keyword evidence="2" id="KW-1185">Reference proteome</keyword>
<dbReference type="RefSeq" id="WP_089413273.1">
    <property type="nucleotide sequence ID" value="NZ_FZQA01000009.1"/>
</dbReference>
<dbReference type="AlphaFoldDB" id="A0A239Q191"/>
<proteinExistence type="predicted"/>
<dbReference type="InterPro" id="IPR007948">
    <property type="entry name" value="DUF736"/>
</dbReference>
<protein>
    <submittedName>
        <fullName evidence="1">Uncharacterized conserved protein, DUF736 family</fullName>
    </submittedName>
</protein>
<reference evidence="1 2" key="1">
    <citation type="submission" date="2017-07" db="EMBL/GenBank/DDBJ databases">
        <authorList>
            <person name="Sun Z.S."/>
            <person name="Albrecht U."/>
            <person name="Echele G."/>
            <person name="Lee C.C."/>
        </authorList>
    </citation>
    <scope>NUCLEOTIDE SEQUENCE [LARGE SCALE GENOMIC DNA]</scope>
    <source>
        <strain evidence="1 2">CGMCC 1.12710</strain>
    </source>
</reference>
<evidence type="ECO:0000313" key="2">
    <source>
        <dbReference type="Proteomes" id="UP000198346"/>
    </source>
</evidence>
<evidence type="ECO:0000313" key="1">
    <source>
        <dbReference type="EMBL" id="SNT75697.1"/>
    </source>
</evidence>